<sequence>MTEEYLRADLKGKIRNLGDFKSEALLPVFEAVVNSIHSIEDNNDIHDGLITVKVVRDNVVQVRLSDSDTLKEEKIIKAFGITDNGIGFTEENYSSFLTSDSTYKLQKGGKGVGRFTWLKAFDNVKITSVYLDKQKQKQFRSFDFTIDNFISNHFKKSADANAEHKTTVLLKGFKESYRTEPSAYKTTEKIAQRILEHCLVYYINDIAPRIIVKDDDDSFDLNMMFLKIKNNIVSEDIRIYDDTYRISHLKLYNTYQKAHKIVYCAHNRDVDGDKLDKYLGTPSQLDDDDNKFVYSVYVSGSYLDKYVNSSRRGFELPKNGIQVSLDNKKTYPLNIIRDHVIEKSKEYLESYLTRVNEIKKERIANYVASTPSLKSVPHYCPEVLDEIDVNASDAKINEALFKHKGVAEFNIRNDTEKLLKTQYDSVSDIEDDCKQLCNKLHDFQKDDLAQYLIKRKKILEVFEKKLELREDGKYELESIIHDILFPRRTETNHMSYEDHNLWIIDDVLSYHQYAASDKPLRDFSDSDSDLRPDMIIFEDVNDDKIANAVSVIELKRPQRKDYDKSPVVQMYEILEDIKNKKIKQENGRDININDSTKFYCFAICDINDSVKKDAEERQFHPLKDGMGYYLYHGKFNAYVEILSYDKLISSANKKHRAFFDKLGL</sequence>
<dbReference type="KEGG" id="mzi:HWN40_07390"/>
<dbReference type="AlphaFoldDB" id="A0A7D5EEI0"/>
<evidence type="ECO:0008006" key="3">
    <source>
        <dbReference type="Google" id="ProtNLM"/>
    </source>
</evidence>
<dbReference type="OrthoDB" id="142888at2157"/>
<name>A0A7D5EEI0_9EURY</name>
<evidence type="ECO:0000313" key="2">
    <source>
        <dbReference type="Proteomes" id="UP000509594"/>
    </source>
</evidence>
<dbReference type="GeneID" id="55821487"/>
<protein>
    <recommendedName>
        <fullName evidence="3">ATP-binding protein</fullName>
    </recommendedName>
</protein>
<dbReference type="SUPFAM" id="SSF55874">
    <property type="entry name" value="ATPase domain of HSP90 chaperone/DNA topoisomerase II/histidine kinase"/>
    <property type="match status" value="1"/>
</dbReference>
<dbReference type="EMBL" id="CP058215">
    <property type="protein sequence ID" value="QLC50076.1"/>
    <property type="molecule type" value="Genomic_DNA"/>
</dbReference>
<keyword evidence="2" id="KW-1185">Reference proteome</keyword>
<dbReference type="InterPro" id="IPR036890">
    <property type="entry name" value="HATPase_C_sf"/>
</dbReference>
<reference evidence="1 2" key="1">
    <citation type="submission" date="2020-06" db="EMBL/GenBank/DDBJ databases">
        <title>Methanolobus halotolerans sp. nov., isolated from a saline lake Tus in Siberia.</title>
        <authorList>
            <person name="Shen Y."/>
            <person name="Chen S.-C."/>
            <person name="Lai M.-C."/>
            <person name="Huang H.-H."/>
            <person name="Chiu H.-H."/>
            <person name="Tang S.-L."/>
            <person name="Rogozin D.Y."/>
            <person name="Degermendzhy A.G."/>
        </authorList>
    </citation>
    <scope>NUCLEOTIDE SEQUENCE [LARGE SCALE GENOMIC DNA]</scope>
    <source>
        <strain evidence="1 2">DSM 21339</strain>
    </source>
</reference>
<proteinExistence type="predicted"/>
<dbReference type="Proteomes" id="UP000509594">
    <property type="component" value="Chromosome"/>
</dbReference>
<evidence type="ECO:0000313" key="1">
    <source>
        <dbReference type="EMBL" id="QLC50076.1"/>
    </source>
</evidence>
<accession>A0A7D5EEI0</accession>
<dbReference type="RefSeq" id="WP_176965132.1">
    <property type="nucleotide sequence ID" value="NZ_CP058215.1"/>
</dbReference>
<organism evidence="1 2">
    <name type="scientific">Methanolobus zinderi</name>
    <dbReference type="NCBI Taxonomy" id="536044"/>
    <lineage>
        <taxon>Archaea</taxon>
        <taxon>Methanobacteriati</taxon>
        <taxon>Methanobacteriota</taxon>
        <taxon>Stenosarchaea group</taxon>
        <taxon>Methanomicrobia</taxon>
        <taxon>Methanosarcinales</taxon>
        <taxon>Methanosarcinaceae</taxon>
        <taxon>Methanolobus</taxon>
    </lineage>
</organism>
<gene>
    <name evidence="1" type="ORF">HWN40_07390</name>
</gene>
<dbReference type="Gene3D" id="3.30.565.10">
    <property type="entry name" value="Histidine kinase-like ATPase, C-terminal domain"/>
    <property type="match status" value="1"/>
</dbReference>